<dbReference type="Pfam" id="PF04998">
    <property type="entry name" value="RNA_pol_Rpb1_5"/>
    <property type="match status" value="1"/>
</dbReference>
<evidence type="ECO:0000256" key="6">
    <source>
        <dbReference type="ARBA" id="ARBA00022723"/>
    </source>
</evidence>
<dbReference type="GO" id="GO:0046872">
    <property type="term" value="F:metal ion binding"/>
    <property type="evidence" value="ECO:0007669"/>
    <property type="project" value="UniProtKB-KW"/>
</dbReference>
<keyword evidence="3" id="KW-0934">Plastid</keyword>
<keyword evidence="7" id="KW-0862">Zinc</keyword>
<evidence type="ECO:0000259" key="10">
    <source>
        <dbReference type="Pfam" id="PF05000"/>
    </source>
</evidence>
<accession>A0AAN8XW65</accession>
<keyword evidence="2" id="KW-0240">DNA-directed RNA polymerase</keyword>
<feature type="domain" description="RNA polymerase Rpb1" evidence="9">
    <location>
        <begin position="58"/>
        <end position="251"/>
    </location>
</feature>
<name>A0AAN8XW65_SOLBU</name>
<organism evidence="11 12">
    <name type="scientific">Solanum bulbocastanum</name>
    <name type="common">Wild potato</name>
    <dbReference type="NCBI Taxonomy" id="147425"/>
    <lineage>
        <taxon>Eukaryota</taxon>
        <taxon>Viridiplantae</taxon>
        <taxon>Streptophyta</taxon>
        <taxon>Embryophyta</taxon>
        <taxon>Tracheophyta</taxon>
        <taxon>Spermatophyta</taxon>
        <taxon>Magnoliopsida</taxon>
        <taxon>eudicotyledons</taxon>
        <taxon>Gunneridae</taxon>
        <taxon>Pentapetalae</taxon>
        <taxon>asterids</taxon>
        <taxon>lamiids</taxon>
        <taxon>Solanales</taxon>
        <taxon>Solanaceae</taxon>
        <taxon>Solanoideae</taxon>
        <taxon>Solaneae</taxon>
        <taxon>Solanum</taxon>
    </lineage>
</organism>
<feature type="domain" description="RNA polymerase Rpb1" evidence="10">
    <location>
        <begin position="9"/>
        <end position="43"/>
    </location>
</feature>
<keyword evidence="5" id="KW-0548">Nucleotidyltransferase</keyword>
<evidence type="ECO:0000256" key="2">
    <source>
        <dbReference type="ARBA" id="ARBA00022478"/>
    </source>
</evidence>
<protein>
    <recommendedName>
        <fullName evidence="1">DNA-directed RNA polymerase</fullName>
        <ecNumber evidence="1">2.7.7.6</ecNumber>
    </recommendedName>
</protein>
<dbReference type="GO" id="GO:0003899">
    <property type="term" value="F:DNA-directed RNA polymerase activity"/>
    <property type="evidence" value="ECO:0007669"/>
    <property type="project" value="UniProtKB-EC"/>
</dbReference>
<dbReference type="EC" id="2.7.7.6" evidence="1"/>
<dbReference type="Proteomes" id="UP001371456">
    <property type="component" value="Unassembled WGS sequence"/>
</dbReference>
<dbReference type="GO" id="GO:0006351">
    <property type="term" value="P:DNA-templated transcription"/>
    <property type="evidence" value="ECO:0007669"/>
    <property type="project" value="InterPro"/>
</dbReference>
<evidence type="ECO:0000256" key="1">
    <source>
        <dbReference type="ARBA" id="ARBA00012418"/>
    </source>
</evidence>
<dbReference type="Gene3D" id="1.10.132.30">
    <property type="match status" value="1"/>
</dbReference>
<dbReference type="InterPro" id="IPR007083">
    <property type="entry name" value="RNA_pol_Rpb1_4"/>
</dbReference>
<proteinExistence type="predicted"/>
<keyword evidence="8" id="KW-0804">Transcription</keyword>
<dbReference type="PANTHER" id="PTHR34995:SF1">
    <property type="entry name" value="DNA-DIRECTED RNA POLYMERASE SUBUNIT BETA"/>
    <property type="match status" value="1"/>
</dbReference>
<evidence type="ECO:0000256" key="3">
    <source>
        <dbReference type="ARBA" id="ARBA00022640"/>
    </source>
</evidence>
<dbReference type="GO" id="GO:0000428">
    <property type="term" value="C:DNA-directed RNA polymerase complex"/>
    <property type="evidence" value="ECO:0007669"/>
    <property type="project" value="UniProtKB-KW"/>
</dbReference>
<evidence type="ECO:0000256" key="7">
    <source>
        <dbReference type="ARBA" id="ARBA00022833"/>
    </source>
</evidence>
<keyword evidence="12" id="KW-1185">Reference proteome</keyword>
<evidence type="ECO:0000313" key="12">
    <source>
        <dbReference type="Proteomes" id="UP001371456"/>
    </source>
</evidence>
<dbReference type="Pfam" id="PF05000">
    <property type="entry name" value="RNA_pol_Rpb1_4"/>
    <property type="match status" value="1"/>
</dbReference>
<dbReference type="GO" id="GO:0003677">
    <property type="term" value="F:DNA binding"/>
    <property type="evidence" value="ECO:0007669"/>
    <property type="project" value="InterPro"/>
</dbReference>
<evidence type="ECO:0000256" key="8">
    <source>
        <dbReference type="ARBA" id="ARBA00023163"/>
    </source>
</evidence>
<dbReference type="InterPro" id="IPR007081">
    <property type="entry name" value="RNA_pol_Rpb1_5"/>
</dbReference>
<evidence type="ECO:0000259" key="9">
    <source>
        <dbReference type="Pfam" id="PF04998"/>
    </source>
</evidence>
<dbReference type="Gene3D" id="1.10.1790.20">
    <property type="match status" value="1"/>
</dbReference>
<dbReference type="InterPro" id="IPR038120">
    <property type="entry name" value="Rpb1_funnel_sf"/>
</dbReference>
<keyword evidence="4" id="KW-0808">Transferase</keyword>
<dbReference type="SUPFAM" id="SSF64484">
    <property type="entry name" value="beta and beta-prime subunits of DNA dependent RNA-polymerase"/>
    <property type="match status" value="1"/>
</dbReference>
<dbReference type="InterPro" id="IPR050254">
    <property type="entry name" value="RNA_pol_beta''_euk"/>
</dbReference>
<sequence>MNPNFRMTDPFNPVHIMSFSGARGNASQVHQLVGMRGLMSDPQGQMIDLPIQSNLREGLSLTEYIISCYGARKGVVDTAVRTSDAGYLTRRLVEVVQHIVVRRTDCGTARGISVSPRNGIMPERIFSQTLIGRVLADDIYMGSRCIATRNQAIGIGLVNRFITFRAQPISIRTPFTCRSTSWICRLCYGRSPTHGDLVELGEAVGIIAGQSIGEPGTQLTLRTFHTGGVFTGGTAEHVRAPSNGKIKFNEDLVHPTRTRHGHPAFLCSIDLYVTIESEDILHNVNIPPKSLLLVQNDQYVESEQVIAEIRAGISTLNFKEKVRKHIYSDSDGEMHWSTDVYHAPEFTYGNVHLLPKTSHLWILLGGPCRSSLVYLSIHKDQDQMNAHSLSGKPRYTSNLSVTNDQARQKLFSSDFYGQKEDRIPDYSDLNRIICTGQYNLVYSPILHGNSDLLSKRRRNKFIIPLHSIQELENELMPCSGISIEIPVNGIFRRNSILAYFDDPRYRRKSSGIIKYGTIETHSVIKKEDLIEYRGVKEFRPKYQMKVDRFFFIPEEVHILPGSSSIMERDNVQLRIVNYILYGNGKPIRGISDTSIQLVRTCLVLNWNQDKKSSSCEEARASFVEIRTNGLIRHFLRINLVKSPISYIGKRNDPSGSGLLSDNGSDCTNINPFSAIYSYSKAKIQQSLNQPQGTIHTLLNRNKESKNGPPLKSGQVILVQVDSIVIRSAKPYLATPGATVHGHYGETLYEGDTLVTFIYEKSRSGDITQGLPKVEQVLEVRSIDSISMNLEKRVESWNKCIPRILGIPWGFLIGAELTIAQSRISLVNKIQQVYRSQGGADS</sequence>
<dbReference type="AlphaFoldDB" id="A0AAN8XW65"/>
<keyword evidence="6" id="KW-0479">Metal-binding</keyword>
<dbReference type="PANTHER" id="PTHR34995">
    <property type="entry name" value="DNA-DIRECTED RNA POLYMERASE SUBUNIT BETA"/>
    <property type="match status" value="1"/>
</dbReference>
<comment type="caution">
    <text evidence="11">The sequence shown here is derived from an EMBL/GenBank/DDBJ whole genome shotgun (WGS) entry which is preliminary data.</text>
</comment>
<evidence type="ECO:0000256" key="5">
    <source>
        <dbReference type="ARBA" id="ARBA00022695"/>
    </source>
</evidence>
<reference evidence="11 12" key="1">
    <citation type="submission" date="2024-02" db="EMBL/GenBank/DDBJ databases">
        <title>de novo genome assembly of Solanum bulbocastanum strain 11H21.</title>
        <authorList>
            <person name="Hosaka A.J."/>
        </authorList>
    </citation>
    <scope>NUCLEOTIDE SEQUENCE [LARGE SCALE GENOMIC DNA]</scope>
    <source>
        <tissue evidence="11">Young leaves</tissue>
    </source>
</reference>
<dbReference type="EMBL" id="JBANQN010000406">
    <property type="protein sequence ID" value="KAK6770799.1"/>
    <property type="molecule type" value="Genomic_DNA"/>
</dbReference>
<evidence type="ECO:0000313" key="11">
    <source>
        <dbReference type="EMBL" id="KAK6770799.1"/>
    </source>
</evidence>
<evidence type="ECO:0000256" key="4">
    <source>
        <dbReference type="ARBA" id="ARBA00022679"/>
    </source>
</evidence>
<gene>
    <name evidence="11" type="ORF">RDI58_031954</name>
</gene>